<evidence type="ECO:0000313" key="3">
    <source>
        <dbReference type="EMBL" id="KAL0149181.1"/>
    </source>
</evidence>
<evidence type="ECO:0000259" key="2">
    <source>
        <dbReference type="PROSITE" id="PS50158"/>
    </source>
</evidence>
<keyword evidence="1" id="KW-0479">Metal-binding</keyword>
<dbReference type="InterPro" id="IPR001878">
    <property type="entry name" value="Znf_CCHC"/>
</dbReference>
<sequence length="279" mass="30926">MQLAALDDNMGLERFIQQSFRCSDRLKSYQSNQETVSTALLHPSEPVNPSEPEPMIIESGKLTSAERQRRLTRGLCMYCGASGHVRLNCPLRPVRTSVSGIHSEIENMHPLTTNVQLTTPSSSVAVTALTDSGSAGNFISALYRSLIKDLSDSTSIHRRCEPINLQIGLFHQEDIQFLVLEGATVDIILGRPWLVKHDPIISWGFGEVLKWGKGCFTDCFPELPQPTQESLSVCTTSIESRIEKQSVQIPDIYTSYKDVFCPKRASQLPRIGHGTAPLT</sequence>
<dbReference type="GO" id="GO:0008270">
    <property type="term" value="F:zinc ion binding"/>
    <property type="evidence" value="ECO:0007669"/>
    <property type="project" value="UniProtKB-KW"/>
</dbReference>
<comment type="caution">
    <text evidence="3">The sequence shown here is derived from an EMBL/GenBank/DDBJ whole genome shotgun (WGS) entry which is preliminary data.</text>
</comment>
<keyword evidence="1" id="KW-0862">Zinc</keyword>
<dbReference type="EMBL" id="JAMKFB020000503">
    <property type="protein sequence ID" value="KAL0149181.1"/>
    <property type="molecule type" value="Genomic_DNA"/>
</dbReference>
<name>A0ABD0MKK1_CIRMR</name>
<reference evidence="3 4" key="1">
    <citation type="submission" date="2024-05" db="EMBL/GenBank/DDBJ databases">
        <title>Genome sequencing and assembly of Indian major carp, Cirrhinus mrigala (Hamilton, 1822).</title>
        <authorList>
            <person name="Mohindra V."/>
            <person name="Chowdhury L.M."/>
            <person name="Lal K."/>
            <person name="Jena J.K."/>
        </authorList>
    </citation>
    <scope>NUCLEOTIDE SEQUENCE [LARGE SCALE GENOMIC DNA]</scope>
    <source>
        <strain evidence="3">CM1030</strain>
        <tissue evidence="3">Blood</tissue>
    </source>
</reference>
<dbReference type="SUPFAM" id="SSF57756">
    <property type="entry name" value="Retrovirus zinc finger-like domains"/>
    <property type="match status" value="1"/>
</dbReference>
<feature type="domain" description="CCHC-type" evidence="2">
    <location>
        <begin position="76"/>
        <end position="90"/>
    </location>
</feature>
<evidence type="ECO:0000313" key="4">
    <source>
        <dbReference type="Proteomes" id="UP001529510"/>
    </source>
</evidence>
<dbReference type="AlphaFoldDB" id="A0ABD0MKK1"/>
<dbReference type="SUPFAM" id="SSF50630">
    <property type="entry name" value="Acid proteases"/>
    <property type="match status" value="1"/>
</dbReference>
<dbReference type="Gene3D" id="2.40.70.10">
    <property type="entry name" value="Acid Proteases"/>
    <property type="match status" value="1"/>
</dbReference>
<dbReference type="PROSITE" id="PS50158">
    <property type="entry name" value="ZF_CCHC"/>
    <property type="match status" value="1"/>
</dbReference>
<dbReference type="Proteomes" id="UP001529510">
    <property type="component" value="Unassembled WGS sequence"/>
</dbReference>
<keyword evidence="1" id="KW-0863">Zinc-finger</keyword>
<proteinExistence type="predicted"/>
<gene>
    <name evidence="3" type="ORF">M9458_055515</name>
</gene>
<accession>A0ABD0MKK1</accession>
<organism evidence="3 4">
    <name type="scientific">Cirrhinus mrigala</name>
    <name type="common">Mrigala</name>
    <dbReference type="NCBI Taxonomy" id="683832"/>
    <lineage>
        <taxon>Eukaryota</taxon>
        <taxon>Metazoa</taxon>
        <taxon>Chordata</taxon>
        <taxon>Craniata</taxon>
        <taxon>Vertebrata</taxon>
        <taxon>Euteleostomi</taxon>
        <taxon>Actinopterygii</taxon>
        <taxon>Neopterygii</taxon>
        <taxon>Teleostei</taxon>
        <taxon>Ostariophysi</taxon>
        <taxon>Cypriniformes</taxon>
        <taxon>Cyprinidae</taxon>
        <taxon>Labeoninae</taxon>
        <taxon>Labeonini</taxon>
        <taxon>Cirrhinus</taxon>
    </lineage>
</organism>
<dbReference type="CDD" id="cd00303">
    <property type="entry name" value="retropepsin_like"/>
    <property type="match status" value="1"/>
</dbReference>
<dbReference type="InterPro" id="IPR021109">
    <property type="entry name" value="Peptidase_aspartic_dom_sf"/>
</dbReference>
<keyword evidence="4" id="KW-1185">Reference proteome</keyword>
<dbReference type="InterPro" id="IPR036875">
    <property type="entry name" value="Znf_CCHC_sf"/>
</dbReference>
<evidence type="ECO:0000256" key="1">
    <source>
        <dbReference type="PROSITE-ProRule" id="PRU00047"/>
    </source>
</evidence>
<protein>
    <recommendedName>
        <fullName evidence="2">CCHC-type domain-containing protein</fullName>
    </recommendedName>
</protein>